<keyword evidence="3" id="KW-1185">Reference proteome</keyword>
<dbReference type="Proteomes" id="UP000030758">
    <property type="component" value="Unassembled WGS sequence"/>
</dbReference>
<evidence type="ECO:0000313" key="3">
    <source>
        <dbReference type="Proteomes" id="UP000030764"/>
    </source>
</evidence>
<dbReference type="AlphaFoldDB" id="A0A085MU88"/>
<dbReference type="Proteomes" id="UP000030764">
    <property type="component" value="Unassembled WGS sequence"/>
</dbReference>
<accession>A0A085MU88</accession>
<name>A0A085MU88_9BILA</name>
<proteinExistence type="predicted"/>
<reference evidence="2 3" key="1">
    <citation type="journal article" date="2014" name="Nat. Genet.">
        <title>Genome and transcriptome of the porcine whipworm Trichuris suis.</title>
        <authorList>
            <person name="Jex A.R."/>
            <person name="Nejsum P."/>
            <person name="Schwarz E.M."/>
            <person name="Hu L."/>
            <person name="Young N.D."/>
            <person name="Hall R.S."/>
            <person name="Korhonen P.K."/>
            <person name="Liao S."/>
            <person name="Thamsborg S."/>
            <person name="Xia J."/>
            <person name="Xu P."/>
            <person name="Wang S."/>
            <person name="Scheerlinck J.P."/>
            <person name="Hofmann A."/>
            <person name="Sternberg P.W."/>
            <person name="Wang J."/>
            <person name="Gasser R.B."/>
        </authorList>
    </citation>
    <scope>NUCLEOTIDE SEQUENCE [LARGE SCALE GENOMIC DNA]</scope>
    <source>
        <strain evidence="2">DCEP-RM93F</strain>
        <strain evidence="1">DCEP-RM93M</strain>
    </source>
</reference>
<sequence>MAIGVKSFATACKLPLKNVWLEYCTDNGGGQLRARFNRDDRIEQSNWNLEMNSQLDKIALPRLLRFQVDIRVPTLRSCDHTRNVFLETWSLAKRRSVRSRLLVHRKQRTTELP</sequence>
<evidence type="ECO:0000313" key="2">
    <source>
        <dbReference type="EMBL" id="KFD60784.1"/>
    </source>
</evidence>
<evidence type="ECO:0000313" key="1">
    <source>
        <dbReference type="EMBL" id="KFD53202.1"/>
    </source>
</evidence>
<protein>
    <submittedName>
        <fullName evidence="2">Uncharacterized protein</fullName>
    </submittedName>
</protein>
<dbReference type="EMBL" id="KL367648">
    <property type="protein sequence ID" value="KFD60784.1"/>
    <property type="molecule type" value="Genomic_DNA"/>
</dbReference>
<organism evidence="2">
    <name type="scientific">Trichuris suis</name>
    <name type="common">pig whipworm</name>
    <dbReference type="NCBI Taxonomy" id="68888"/>
    <lineage>
        <taxon>Eukaryota</taxon>
        <taxon>Metazoa</taxon>
        <taxon>Ecdysozoa</taxon>
        <taxon>Nematoda</taxon>
        <taxon>Enoplea</taxon>
        <taxon>Dorylaimia</taxon>
        <taxon>Trichinellida</taxon>
        <taxon>Trichuridae</taxon>
        <taxon>Trichuris</taxon>
    </lineage>
</organism>
<dbReference type="EMBL" id="KL363219">
    <property type="protein sequence ID" value="KFD53202.1"/>
    <property type="molecule type" value="Genomic_DNA"/>
</dbReference>
<gene>
    <name evidence="1" type="ORF">M513_05912</name>
    <name evidence="2" type="ORF">M514_05912</name>
</gene>